<protein>
    <recommendedName>
        <fullName evidence="2">site-specific DNA-methyltransferase (adenine-specific)</fullName>
        <ecNumber evidence="2">2.1.1.72</ecNumber>
    </recommendedName>
</protein>
<proteinExistence type="inferred from homology"/>
<reference evidence="10 11" key="1">
    <citation type="submission" date="2019-05" db="EMBL/GenBank/DDBJ databases">
        <title>Streptomyces sp. NEAU-C151, a novel actinomycete isolated from soil.</title>
        <authorList>
            <person name="Han L."/>
            <person name="Jiang H."/>
        </authorList>
    </citation>
    <scope>NUCLEOTIDE SEQUENCE [LARGE SCALE GENOMIC DNA]</scope>
    <source>
        <strain evidence="10 11">NEAU-C151</strain>
    </source>
</reference>
<dbReference type="EMBL" id="VBZC01000057">
    <property type="protein sequence ID" value="TLS41381.1"/>
    <property type="molecule type" value="Genomic_DNA"/>
</dbReference>
<feature type="domain" description="DNA methylase adenine-specific" evidence="8">
    <location>
        <begin position="217"/>
        <end position="543"/>
    </location>
</feature>
<evidence type="ECO:0000256" key="2">
    <source>
        <dbReference type="ARBA" id="ARBA00011900"/>
    </source>
</evidence>
<sequence length="1039" mass="114936">MSQPMARTRVGPNAFGQQCLCEGPRSGPLVSWRRCGPERDAYGQHILSRGVRGAGARRFAGMHHQAVDSADSLRCVMNDGLMRTTSRLFDAFWAAGVSSPLEIVEQISHLLYLRELDGVQKHWERETVRQEPLQRQPIFAQDEQHLRWSHLIRLTPQRMYTSMTDEVFPWLRRHTFAGVCYSQLVKNARFTIPTPSLLARVVVLLEEALSAGDANAGALYEQLLARVAAAGPYGAFGTPPHLTALMAAMAEPGADDEVCDPTCGTGGLLAAAAQFVHRSRPDTTQQSAAVVSGRIHGFDFDTTMLRLSSMRLALQGFEGADLRYRDNLAEGVGAERERYSVVLAHPPFAGSVDYEAVAPELLAMVRTKKAELLHLAMILGLLQPKGRAAVIVPAGLLFSSTSAHIELRRLLVDVHGLEAVVQLPGGTFKPYAGVSTAILFFTKDAGQADSVWFYDLTADGWSLDDRREPLLSQDKLGVAPDSVLDAVDHTRNNLPDLMRRWRLRHSSERRRARSEQSFCVTSAEIAAEDYNLSLGRFRQIHEMQRAAQEGIRLGDFAEIFPGSVRRSELDEEPDATDTAGRRRVLTPTLLTSTLPDVADLPLRADQREPRRRLRQGDIIGRDLAGTRHWTCVPSQYDGVQPGQGLIVIRLTEELLPHEYVIAYLSSALAEQQLPKYGVIPRIKAREMADIWIPRCDGNLSEIRASLAMLDEGEREAARIQDDLHRRRMQIFESGTGSARRGRLDDAAAISSLTAQNLRRHNEPYKLFQDSYPYAVARAVRKFRHSLSLAEKHEAAIQCAESLILSLGIMALALATDRGRQDLPAIAQWSQSVERGGVSLGHWVGVVKAVAEDARQHGDPAAGLVEATARKKGGKGLVADLDQLVVLRNKIRHGAGPRTRAELEKSLGRIEPLMLSSLSGCAFLAHTRWVHTDRLQWMPDAGKFRVSGLALMGDHPDFATVSFDTAHPLADDRLYLIPPNDEPLPLSPFCLLSDCPTCLAPELYYPDRMTSSTALLKSLDRGHELDSDSVFKALREWGTP</sequence>
<keyword evidence="4" id="KW-0808">Transferase</keyword>
<comment type="catalytic activity">
    <reaction evidence="7">
        <text>a 2'-deoxyadenosine in DNA + S-adenosyl-L-methionine = an N(6)-methyl-2'-deoxyadenosine in DNA + S-adenosyl-L-homocysteine + H(+)</text>
        <dbReference type="Rhea" id="RHEA:15197"/>
        <dbReference type="Rhea" id="RHEA-COMP:12418"/>
        <dbReference type="Rhea" id="RHEA-COMP:12419"/>
        <dbReference type="ChEBI" id="CHEBI:15378"/>
        <dbReference type="ChEBI" id="CHEBI:57856"/>
        <dbReference type="ChEBI" id="CHEBI:59789"/>
        <dbReference type="ChEBI" id="CHEBI:90615"/>
        <dbReference type="ChEBI" id="CHEBI:90616"/>
        <dbReference type="EC" id="2.1.1.72"/>
    </reaction>
</comment>
<evidence type="ECO:0000313" key="11">
    <source>
        <dbReference type="Proteomes" id="UP000305906"/>
    </source>
</evidence>
<evidence type="ECO:0000256" key="7">
    <source>
        <dbReference type="ARBA" id="ARBA00047942"/>
    </source>
</evidence>
<evidence type="ECO:0000256" key="6">
    <source>
        <dbReference type="ARBA" id="ARBA00022747"/>
    </source>
</evidence>
<comment type="similarity">
    <text evidence="1">Belongs to the N(4)/N(6)-methyltransferase family.</text>
</comment>
<dbReference type="PRINTS" id="PR00507">
    <property type="entry name" value="N12N6MTFRASE"/>
</dbReference>
<keyword evidence="3" id="KW-0489">Methyltransferase</keyword>
<dbReference type="PANTHER" id="PTHR42933">
    <property type="entry name" value="SLR6095 PROTEIN"/>
    <property type="match status" value="1"/>
</dbReference>
<dbReference type="GO" id="GO:0008170">
    <property type="term" value="F:N-methyltransferase activity"/>
    <property type="evidence" value="ECO:0007669"/>
    <property type="project" value="InterPro"/>
</dbReference>
<dbReference type="InterPro" id="IPR022749">
    <property type="entry name" value="D12N6_MeTrfase_N"/>
</dbReference>
<evidence type="ECO:0000256" key="3">
    <source>
        <dbReference type="ARBA" id="ARBA00022603"/>
    </source>
</evidence>
<dbReference type="InterPro" id="IPR029063">
    <property type="entry name" value="SAM-dependent_MTases_sf"/>
</dbReference>
<dbReference type="InterPro" id="IPR003356">
    <property type="entry name" value="DNA_methylase_A-5"/>
</dbReference>
<accession>A0A5R9FE17</accession>
<feature type="domain" description="N6 adenine-specific DNA methyltransferase N-terminal" evidence="9">
    <location>
        <begin position="89"/>
        <end position="203"/>
    </location>
</feature>
<evidence type="ECO:0000259" key="8">
    <source>
        <dbReference type="Pfam" id="PF02384"/>
    </source>
</evidence>
<evidence type="ECO:0000256" key="5">
    <source>
        <dbReference type="ARBA" id="ARBA00022691"/>
    </source>
</evidence>
<dbReference type="Pfam" id="PF02384">
    <property type="entry name" value="N6_Mtase"/>
    <property type="match status" value="1"/>
</dbReference>
<evidence type="ECO:0000313" key="10">
    <source>
        <dbReference type="EMBL" id="TLS41381.1"/>
    </source>
</evidence>
<dbReference type="Pfam" id="PF12161">
    <property type="entry name" value="HsdM_N"/>
    <property type="match status" value="1"/>
</dbReference>
<dbReference type="AlphaFoldDB" id="A0A5R9FE17"/>
<dbReference type="GO" id="GO:0009007">
    <property type="term" value="F:site-specific DNA-methyltransferase (adenine-specific) activity"/>
    <property type="evidence" value="ECO:0007669"/>
    <property type="project" value="UniProtKB-EC"/>
</dbReference>
<keyword evidence="5" id="KW-0949">S-adenosyl-L-methionine</keyword>
<dbReference type="EC" id="2.1.1.72" evidence="2"/>
<comment type="caution">
    <text evidence="10">The sequence shown here is derived from an EMBL/GenBank/DDBJ whole genome shotgun (WGS) entry which is preliminary data.</text>
</comment>
<organism evidence="10 11">
    <name type="scientific">Streptomyces montanus</name>
    <dbReference type="NCBI Taxonomy" id="2580423"/>
    <lineage>
        <taxon>Bacteria</taxon>
        <taxon>Bacillati</taxon>
        <taxon>Actinomycetota</taxon>
        <taxon>Actinomycetes</taxon>
        <taxon>Kitasatosporales</taxon>
        <taxon>Streptomycetaceae</taxon>
        <taxon>Streptomyces</taxon>
    </lineage>
</organism>
<dbReference type="GO" id="GO:0009307">
    <property type="term" value="P:DNA restriction-modification system"/>
    <property type="evidence" value="ECO:0007669"/>
    <property type="project" value="UniProtKB-KW"/>
</dbReference>
<dbReference type="PANTHER" id="PTHR42933:SF3">
    <property type="entry name" value="TYPE I RESTRICTION ENZYME MJAVIII METHYLASE SUBUNIT"/>
    <property type="match status" value="1"/>
</dbReference>
<dbReference type="Gene3D" id="3.40.50.150">
    <property type="entry name" value="Vaccinia Virus protein VP39"/>
    <property type="match status" value="1"/>
</dbReference>
<evidence type="ECO:0000256" key="4">
    <source>
        <dbReference type="ARBA" id="ARBA00022679"/>
    </source>
</evidence>
<dbReference type="GO" id="GO:0032259">
    <property type="term" value="P:methylation"/>
    <property type="evidence" value="ECO:0007669"/>
    <property type="project" value="UniProtKB-KW"/>
</dbReference>
<dbReference type="Gene3D" id="1.20.1260.30">
    <property type="match status" value="1"/>
</dbReference>
<dbReference type="GO" id="GO:0003677">
    <property type="term" value="F:DNA binding"/>
    <property type="evidence" value="ECO:0007669"/>
    <property type="project" value="InterPro"/>
</dbReference>
<keyword evidence="6" id="KW-0680">Restriction system</keyword>
<dbReference type="Proteomes" id="UP000305906">
    <property type="component" value="Unassembled WGS sequence"/>
</dbReference>
<gene>
    <name evidence="10" type="ORF">FE633_36730</name>
</gene>
<evidence type="ECO:0000256" key="1">
    <source>
        <dbReference type="ARBA" id="ARBA00006594"/>
    </source>
</evidence>
<evidence type="ECO:0000259" key="9">
    <source>
        <dbReference type="Pfam" id="PF12161"/>
    </source>
</evidence>
<dbReference type="SUPFAM" id="SSF53335">
    <property type="entry name" value="S-adenosyl-L-methionine-dependent methyltransferases"/>
    <property type="match status" value="1"/>
</dbReference>
<dbReference type="InterPro" id="IPR038333">
    <property type="entry name" value="T1MK-like_N_sf"/>
</dbReference>
<name>A0A5R9FE17_9ACTN</name>
<dbReference type="InterPro" id="IPR051537">
    <property type="entry name" value="DNA_Adenine_Mtase"/>
</dbReference>
<keyword evidence="11" id="KW-1185">Reference proteome</keyword>